<dbReference type="Proteomes" id="UP000076154">
    <property type="component" value="Unassembled WGS sequence"/>
</dbReference>
<evidence type="ECO:0000256" key="1">
    <source>
        <dbReference type="SAM" id="MobiDB-lite"/>
    </source>
</evidence>
<feature type="region of interest" description="Disordered" evidence="1">
    <location>
        <begin position="1"/>
        <end position="24"/>
    </location>
</feature>
<comment type="caution">
    <text evidence="2">The sequence shown here is derived from an EMBL/GenBank/DDBJ whole genome shotgun (WGS) entry which is preliminary data.</text>
</comment>
<dbReference type="EMBL" id="LUEZ02000087">
    <property type="protein sequence ID" value="RDB18837.1"/>
    <property type="molecule type" value="Genomic_DNA"/>
</dbReference>
<evidence type="ECO:0000313" key="3">
    <source>
        <dbReference type="Proteomes" id="UP000076154"/>
    </source>
</evidence>
<protein>
    <submittedName>
        <fullName evidence="2">Uncharacterized protein</fullName>
    </submittedName>
</protein>
<feature type="compositionally biased region" description="Polar residues" evidence="1">
    <location>
        <begin position="1"/>
        <end position="11"/>
    </location>
</feature>
<proteinExistence type="predicted"/>
<sequence length="88" mass="9603">MASPGQQDNPISSRWAGRRGSRSGCARQLRATACLECTRRLLTGTSTRKIGTGAQQRTVGGGKRAPWISGRKRSYASECARCSTIHWH</sequence>
<gene>
    <name evidence="2" type="ORF">Hypma_014505</name>
</gene>
<accession>A0A369JE18</accession>
<evidence type="ECO:0000313" key="2">
    <source>
        <dbReference type="EMBL" id="RDB18837.1"/>
    </source>
</evidence>
<organism evidence="2 3">
    <name type="scientific">Hypsizygus marmoreus</name>
    <name type="common">White beech mushroom</name>
    <name type="synonym">Agaricus marmoreus</name>
    <dbReference type="NCBI Taxonomy" id="39966"/>
    <lineage>
        <taxon>Eukaryota</taxon>
        <taxon>Fungi</taxon>
        <taxon>Dikarya</taxon>
        <taxon>Basidiomycota</taxon>
        <taxon>Agaricomycotina</taxon>
        <taxon>Agaricomycetes</taxon>
        <taxon>Agaricomycetidae</taxon>
        <taxon>Agaricales</taxon>
        <taxon>Tricholomatineae</taxon>
        <taxon>Lyophyllaceae</taxon>
        <taxon>Hypsizygus</taxon>
    </lineage>
</organism>
<keyword evidence="3" id="KW-1185">Reference proteome</keyword>
<reference evidence="2" key="1">
    <citation type="submission" date="2018-04" db="EMBL/GenBank/DDBJ databases">
        <title>Whole genome sequencing of Hypsizygus marmoreus.</title>
        <authorList>
            <person name="Choi I.-G."/>
            <person name="Min B."/>
            <person name="Kim J.-G."/>
            <person name="Kim S."/>
            <person name="Oh Y.-L."/>
            <person name="Kong W.-S."/>
            <person name="Park H."/>
            <person name="Jeong J."/>
            <person name="Song E.-S."/>
        </authorList>
    </citation>
    <scope>NUCLEOTIDE SEQUENCE [LARGE SCALE GENOMIC DNA]</scope>
    <source>
        <strain evidence="2">51987-8</strain>
    </source>
</reference>
<dbReference type="AlphaFoldDB" id="A0A369JE18"/>
<dbReference type="InParanoid" id="A0A369JE18"/>
<name>A0A369JE18_HYPMA</name>